<keyword evidence="3" id="KW-1003">Cell membrane</keyword>
<proteinExistence type="inferred from homology"/>
<comment type="subcellular location">
    <subcellularLocation>
        <location evidence="1">Cell membrane</location>
        <topology evidence="1">Multi-pass membrane protein</topology>
    </subcellularLocation>
</comment>
<feature type="transmembrane region" description="Helical" evidence="7">
    <location>
        <begin position="310"/>
        <end position="330"/>
    </location>
</feature>
<keyword evidence="6 7" id="KW-0472">Membrane</keyword>
<keyword evidence="5 7" id="KW-1133">Transmembrane helix</keyword>
<keyword evidence="4 7" id="KW-0812">Transmembrane</keyword>
<feature type="transmembrane region" description="Helical" evidence="7">
    <location>
        <begin position="350"/>
        <end position="369"/>
    </location>
</feature>
<protein>
    <submittedName>
        <fullName evidence="8">Putative sulfate exporter family transporter</fullName>
    </submittedName>
</protein>
<feature type="transmembrane region" description="Helical" evidence="7">
    <location>
        <begin position="101"/>
        <end position="121"/>
    </location>
</feature>
<dbReference type="InterPro" id="IPR018383">
    <property type="entry name" value="UPF0324_pro"/>
</dbReference>
<evidence type="ECO:0000313" key="8">
    <source>
        <dbReference type="EMBL" id="HHY26318.1"/>
    </source>
</evidence>
<evidence type="ECO:0000256" key="4">
    <source>
        <dbReference type="ARBA" id="ARBA00022692"/>
    </source>
</evidence>
<evidence type="ECO:0000256" key="1">
    <source>
        <dbReference type="ARBA" id="ARBA00004651"/>
    </source>
</evidence>
<dbReference type="AlphaFoldDB" id="A0A7C7D8U3"/>
<dbReference type="GO" id="GO:0005886">
    <property type="term" value="C:plasma membrane"/>
    <property type="evidence" value="ECO:0007669"/>
    <property type="project" value="UniProtKB-SubCell"/>
</dbReference>
<evidence type="ECO:0000256" key="6">
    <source>
        <dbReference type="ARBA" id="ARBA00023136"/>
    </source>
</evidence>
<dbReference type="PANTHER" id="PTHR30106">
    <property type="entry name" value="INNER MEMBRANE PROTEIN YEIH-RELATED"/>
    <property type="match status" value="1"/>
</dbReference>
<dbReference type="Proteomes" id="UP000553059">
    <property type="component" value="Unassembled WGS sequence"/>
</dbReference>
<dbReference type="EMBL" id="DUTF01000140">
    <property type="protein sequence ID" value="HHY26318.1"/>
    <property type="molecule type" value="Genomic_DNA"/>
</dbReference>
<feature type="transmembrane region" description="Helical" evidence="7">
    <location>
        <begin position="420"/>
        <end position="445"/>
    </location>
</feature>
<comment type="caution">
    <text evidence="8">The sequence shown here is derived from an EMBL/GenBank/DDBJ whole genome shotgun (WGS) entry which is preliminary data.</text>
</comment>
<feature type="transmembrane region" description="Helical" evidence="7">
    <location>
        <begin position="127"/>
        <end position="148"/>
    </location>
</feature>
<name>A0A7C7D8U3_9FIRM</name>
<sequence length="449" mass="48642">MAQVETNKPTSPSGGWSDLWKKEDYWAVWLGLGVVLVAILLWSTGSTAMKWLAISVPSYSEFSKAASYVSTHVSGIIGLYLLFIVLFSIAVKILGHKLSQFIPGFTIVFIMSLAVTVLGSWDVMKKFNLEAPLLALAVGLIIGNFIKLPKFMDASLRTEFFVKTGIVLMGATLPFTLILQSGPVAFLQATIIAVTTYLTIYWAGTRLFGLDNRFSATLAAGGSICGVSASIAIGGSVKAEKQHVSIAISLVVVWAIVMIFALPMFIKAFNIPPGPAGAWIGTSEFADAAGMAAAASINEQAIKTFTLMKVVGRDMFVGIWCFIMAFISITKWEKREDGTKPNAGEIWTRFPKFVLGFFVASIIITALVAGMDAPTSKEISAQVIGPIKELRNWAFIFTFLSIGLTTRFKDLTSVGWKPFAAFTTGVLVNVPLGYILSVIVMGNYWTMVQ</sequence>
<evidence type="ECO:0000256" key="7">
    <source>
        <dbReference type="SAM" id="Phobius"/>
    </source>
</evidence>
<accession>A0A7C7D8U3</accession>
<evidence type="ECO:0000256" key="5">
    <source>
        <dbReference type="ARBA" id="ARBA00022989"/>
    </source>
</evidence>
<evidence type="ECO:0000256" key="3">
    <source>
        <dbReference type="ARBA" id="ARBA00022475"/>
    </source>
</evidence>
<reference evidence="8 9" key="1">
    <citation type="journal article" date="2020" name="Biotechnol. Biofuels">
        <title>New insights from the biogas microbiome by comprehensive genome-resolved metagenomics of nearly 1600 species originating from multiple anaerobic digesters.</title>
        <authorList>
            <person name="Campanaro S."/>
            <person name="Treu L."/>
            <person name="Rodriguez-R L.M."/>
            <person name="Kovalovszki A."/>
            <person name="Ziels R.M."/>
            <person name="Maus I."/>
            <person name="Zhu X."/>
            <person name="Kougias P.G."/>
            <person name="Basile A."/>
            <person name="Luo G."/>
            <person name="Schluter A."/>
            <person name="Konstantinidis K.T."/>
            <person name="Angelidaki I."/>
        </authorList>
    </citation>
    <scope>NUCLEOTIDE SEQUENCE [LARGE SCALE GENOMIC DNA]</scope>
    <source>
        <strain evidence="8">AS05jafATM_4</strain>
    </source>
</reference>
<feature type="transmembrane region" description="Helical" evidence="7">
    <location>
        <begin position="26"/>
        <end position="45"/>
    </location>
</feature>
<dbReference type="Pfam" id="PF03601">
    <property type="entry name" value="Cons_hypoth698"/>
    <property type="match status" value="1"/>
</dbReference>
<feature type="transmembrane region" description="Helical" evidence="7">
    <location>
        <begin position="185"/>
        <end position="204"/>
    </location>
</feature>
<feature type="transmembrane region" description="Helical" evidence="7">
    <location>
        <begin position="160"/>
        <end position="179"/>
    </location>
</feature>
<evidence type="ECO:0000313" key="9">
    <source>
        <dbReference type="Proteomes" id="UP000553059"/>
    </source>
</evidence>
<organism evidence="8 9">
    <name type="scientific">Desulfitobacterium dehalogenans</name>
    <dbReference type="NCBI Taxonomy" id="36854"/>
    <lineage>
        <taxon>Bacteria</taxon>
        <taxon>Bacillati</taxon>
        <taxon>Bacillota</taxon>
        <taxon>Clostridia</taxon>
        <taxon>Eubacteriales</taxon>
        <taxon>Desulfitobacteriaceae</taxon>
        <taxon>Desulfitobacterium</taxon>
    </lineage>
</organism>
<feature type="transmembrane region" description="Helical" evidence="7">
    <location>
        <begin position="216"/>
        <end position="237"/>
    </location>
</feature>
<comment type="similarity">
    <text evidence="2">Belongs to the UPF0324 family.</text>
</comment>
<feature type="transmembrane region" description="Helical" evidence="7">
    <location>
        <begin position="243"/>
        <end position="266"/>
    </location>
</feature>
<feature type="transmembrane region" description="Helical" evidence="7">
    <location>
        <begin position="65"/>
        <end position="89"/>
    </location>
</feature>
<evidence type="ECO:0000256" key="2">
    <source>
        <dbReference type="ARBA" id="ARBA00007977"/>
    </source>
</evidence>
<gene>
    <name evidence="8" type="ORF">GX523_06135</name>
</gene>
<dbReference type="PANTHER" id="PTHR30106:SF1">
    <property type="entry name" value="UPF0324 MEMBRANE PROTEIN FN0533"/>
    <property type="match status" value="1"/>
</dbReference>